<dbReference type="Proteomes" id="UP000094527">
    <property type="component" value="Unassembled WGS sequence"/>
</dbReference>
<dbReference type="AlphaFoldDB" id="A0A1D2MMT8"/>
<feature type="non-terminal residue" evidence="1">
    <location>
        <position position="1"/>
    </location>
</feature>
<dbReference type="STRING" id="48709.A0A1D2MMT8"/>
<keyword evidence="2" id="KW-1185">Reference proteome</keyword>
<dbReference type="GO" id="GO:0005975">
    <property type="term" value="P:carbohydrate metabolic process"/>
    <property type="evidence" value="ECO:0007669"/>
    <property type="project" value="InterPro"/>
</dbReference>
<dbReference type="GO" id="GO:0000139">
    <property type="term" value="C:Golgi membrane"/>
    <property type="evidence" value="ECO:0007669"/>
    <property type="project" value="TreeGrafter"/>
</dbReference>
<reference evidence="1 2" key="1">
    <citation type="journal article" date="2016" name="Genome Biol. Evol.">
        <title>Gene Family Evolution Reflects Adaptation to Soil Environmental Stressors in the Genome of the Collembolan Orchesella cincta.</title>
        <authorList>
            <person name="Faddeeva-Vakhrusheva A."/>
            <person name="Derks M.F."/>
            <person name="Anvar S.Y."/>
            <person name="Agamennone V."/>
            <person name="Suring W."/>
            <person name="Smit S."/>
            <person name="van Straalen N.M."/>
            <person name="Roelofs D."/>
        </authorList>
    </citation>
    <scope>NUCLEOTIDE SEQUENCE [LARGE SCALE GENOMIC DNA]</scope>
    <source>
        <tissue evidence="1">Mixed pool</tissue>
    </source>
</reference>
<dbReference type="SUPFAM" id="SSF74650">
    <property type="entry name" value="Galactose mutarotase-like"/>
    <property type="match status" value="1"/>
</dbReference>
<dbReference type="GO" id="GO:0030246">
    <property type="term" value="F:carbohydrate binding"/>
    <property type="evidence" value="ECO:0007669"/>
    <property type="project" value="InterPro"/>
</dbReference>
<proteinExistence type="predicted"/>
<dbReference type="Gene3D" id="2.60.40.1180">
    <property type="entry name" value="Golgi alpha-mannosidase II"/>
    <property type="match status" value="1"/>
</dbReference>
<dbReference type="EMBL" id="LJIJ01000814">
    <property type="protein sequence ID" value="ODM94380.1"/>
    <property type="molecule type" value="Genomic_DNA"/>
</dbReference>
<comment type="caution">
    <text evidence="1">The sequence shown here is derived from an EMBL/GenBank/DDBJ whole genome shotgun (WGS) entry which is preliminary data.</text>
</comment>
<protein>
    <submittedName>
        <fullName evidence="1">Alpha-mannosidase 2</fullName>
    </submittedName>
</protein>
<dbReference type="InterPro" id="IPR050843">
    <property type="entry name" value="Glycosyl_Hydrlase_38"/>
</dbReference>
<accession>A0A1D2MMT8</accession>
<organism evidence="1 2">
    <name type="scientific">Orchesella cincta</name>
    <name type="common">Springtail</name>
    <name type="synonym">Podura cincta</name>
    <dbReference type="NCBI Taxonomy" id="48709"/>
    <lineage>
        <taxon>Eukaryota</taxon>
        <taxon>Metazoa</taxon>
        <taxon>Ecdysozoa</taxon>
        <taxon>Arthropoda</taxon>
        <taxon>Hexapoda</taxon>
        <taxon>Collembola</taxon>
        <taxon>Entomobryomorpha</taxon>
        <taxon>Entomobryoidea</taxon>
        <taxon>Orchesellidae</taxon>
        <taxon>Orchesellinae</taxon>
        <taxon>Orchesella</taxon>
    </lineage>
</organism>
<evidence type="ECO:0000313" key="1">
    <source>
        <dbReference type="EMBL" id="ODM94380.1"/>
    </source>
</evidence>
<dbReference type="PANTHER" id="PTHR11607">
    <property type="entry name" value="ALPHA-MANNOSIDASE"/>
    <property type="match status" value="1"/>
</dbReference>
<dbReference type="GO" id="GO:0004559">
    <property type="term" value="F:alpha-mannosidase activity"/>
    <property type="evidence" value="ECO:0007669"/>
    <property type="project" value="TreeGrafter"/>
</dbReference>
<dbReference type="InterPro" id="IPR013780">
    <property type="entry name" value="Glyco_hydro_b"/>
</dbReference>
<dbReference type="PANTHER" id="PTHR11607:SF3">
    <property type="entry name" value="LYSOSOMAL ALPHA-MANNOSIDASE"/>
    <property type="match status" value="1"/>
</dbReference>
<evidence type="ECO:0000313" key="2">
    <source>
        <dbReference type="Proteomes" id="UP000094527"/>
    </source>
</evidence>
<gene>
    <name evidence="1" type="ORF">Ocin01_12301</name>
</gene>
<dbReference type="GO" id="GO:0006491">
    <property type="term" value="P:N-glycan processing"/>
    <property type="evidence" value="ECO:0007669"/>
    <property type="project" value="TreeGrafter"/>
</dbReference>
<sequence length="141" mass="15708">LDWTKSHLVRILVETPFVSVYGTSGEPVSSQINPKLGTTENGDSGIFDGYYELVFVAYLQPLALTTYEIQREEDRKRASHPVPNHNVAVSASVQCRNCGYNINSLDQQSYITLENDEIAAYFDGKEGLLKGIHKKGRAIND</sequence>
<name>A0A1D2MMT8_ORCCI</name>
<dbReference type="InterPro" id="IPR011013">
    <property type="entry name" value="Gal_mutarotase_sf_dom"/>
</dbReference>